<dbReference type="Pfam" id="PF13508">
    <property type="entry name" value="Acetyltransf_7"/>
    <property type="match status" value="1"/>
</dbReference>
<dbReference type="AlphaFoldDB" id="B8CE00"/>
<name>B8CE00_THAPS</name>
<dbReference type="Gene3D" id="3.40.630.30">
    <property type="match status" value="1"/>
</dbReference>
<dbReference type="InterPro" id="IPR000182">
    <property type="entry name" value="GNAT_dom"/>
</dbReference>
<dbReference type="HOGENOM" id="CLU_1079409_0_0_1"/>
<dbReference type="PROSITE" id="PS51186">
    <property type="entry name" value="GNAT"/>
    <property type="match status" value="1"/>
</dbReference>
<proteinExistence type="predicted"/>
<dbReference type="CDD" id="cd04301">
    <property type="entry name" value="NAT_SF"/>
    <property type="match status" value="1"/>
</dbReference>
<dbReference type="eggNOG" id="ENOG502S5CI">
    <property type="taxonomic scope" value="Eukaryota"/>
</dbReference>
<dbReference type="GeneID" id="7444185"/>
<feature type="region of interest" description="Disordered" evidence="1">
    <location>
        <begin position="46"/>
        <end position="70"/>
    </location>
</feature>
<dbReference type="Proteomes" id="UP000001449">
    <property type="component" value="Chromosome 17"/>
</dbReference>
<dbReference type="GO" id="GO:0016747">
    <property type="term" value="F:acyltransferase activity, transferring groups other than amino-acyl groups"/>
    <property type="evidence" value="ECO:0000318"/>
    <property type="project" value="GO_Central"/>
</dbReference>
<dbReference type="KEGG" id="tps:THAPSDRAFT_25231"/>
<dbReference type="EMBL" id="CM000651">
    <property type="protein sequence ID" value="EED88295.1"/>
    <property type="molecule type" value="Genomic_DNA"/>
</dbReference>
<feature type="domain" description="N-acetyltransferase" evidence="2">
    <location>
        <begin position="58"/>
        <end position="209"/>
    </location>
</feature>
<reference evidence="3 4" key="1">
    <citation type="journal article" date="2004" name="Science">
        <title>The genome of the diatom Thalassiosira pseudonana: ecology, evolution, and metabolism.</title>
        <authorList>
            <person name="Armbrust E.V."/>
            <person name="Berges J.A."/>
            <person name="Bowler C."/>
            <person name="Green B.R."/>
            <person name="Martinez D."/>
            <person name="Putnam N.H."/>
            <person name="Zhou S."/>
            <person name="Allen A.E."/>
            <person name="Apt K.E."/>
            <person name="Bechner M."/>
            <person name="Brzezinski M.A."/>
            <person name="Chaal B.K."/>
            <person name="Chiovitti A."/>
            <person name="Davis A.K."/>
            <person name="Demarest M.S."/>
            <person name="Detter J.C."/>
            <person name="Glavina T."/>
            <person name="Goodstein D."/>
            <person name="Hadi M.Z."/>
            <person name="Hellsten U."/>
            <person name="Hildebrand M."/>
            <person name="Jenkins B.D."/>
            <person name="Jurka J."/>
            <person name="Kapitonov V.V."/>
            <person name="Kroger N."/>
            <person name="Lau W.W."/>
            <person name="Lane T.W."/>
            <person name="Larimer F.W."/>
            <person name="Lippmeier J.C."/>
            <person name="Lucas S."/>
            <person name="Medina M."/>
            <person name="Montsant A."/>
            <person name="Obornik M."/>
            <person name="Parker M.S."/>
            <person name="Palenik B."/>
            <person name="Pazour G.J."/>
            <person name="Richardson P.M."/>
            <person name="Rynearson T.A."/>
            <person name="Saito M.A."/>
            <person name="Schwartz D.C."/>
            <person name="Thamatrakoln K."/>
            <person name="Valentin K."/>
            <person name="Vardi A."/>
            <person name="Wilkerson F.P."/>
            <person name="Rokhsar D.S."/>
        </authorList>
    </citation>
    <scope>NUCLEOTIDE SEQUENCE [LARGE SCALE GENOMIC DNA]</scope>
    <source>
        <strain evidence="3 4">CCMP1335</strain>
    </source>
</reference>
<evidence type="ECO:0000313" key="3">
    <source>
        <dbReference type="EMBL" id="EED88295.1"/>
    </source>
</evidence>
<dbReference type="InParanoid" id="B8CE00"/>
<dbReference type="SUPFAM" id="SSF55729">
    <property type="entry name" value="Acyl-CoA N-acyltransferases (Nat)"/>
    <property type="match status" value="1"/>
</dbReference>
<evidence type="ECO:0000259" key="2">
    <source>
        <dbReference type="PROSITE" id="PS51186"/>
    </source>
</evidence>
<gene>
    <name evidence="3" type="ORF">THAPSDRAFT_25231</name>
</gene>
<keyword evidence="4" id="KW-1185">Reference proteome</keyword>
<dbReference type="InterPro" id="IPR016181">
    <property type="entry name" value="Acyl_CoA_acyltransferase"/>
</dbReference>
<dbReference type="OMA" id="WAQIRSI"/>
<organism evidence="3 4">
    <name type="scientific">Thalassiosira pseudonana</name>
    <name type="common">Marine diatom</name>
    <name type="synonym">Cyclotella nana</name>
    <dbReference type="NCBI Taxonomy" id="35128"/>
    <lineage>
        <taxon>Eukaryota</taxon>
        <taxon>Sar</taxon>
        <taxon>Stramenopiles</taxon>
        <taxon>Ochrophyta</taxon>
        <taxon>Bacillariophyta</taxon>
        <taxon>Coscinodiscophyceae</taxon>
        <taxon>Thalassiosirophycidae</taxon>
        <taxon>Thalassiosirales</taxon>
        <taxon>Thalassiosiraceae</taxon>
        <taxon>Thalassiosira</taxon>
    </lineage>
</organism>
<protein>
    <recommendedName>
        <fullName evidence="2">N-acetyltransferase domain-containing protein</fullName>
    </recommendedName>
</protein>
<sequence>MARELMNPLGISHQNNLLIAQDVVSGERVGWAQIRSIGYAGVGLDPSRFEDDGDGTDDGSSSLKRRDTQSALSIERDIDEQMWEEFESDGVDFPTGLASLPWTNNYKAAFKAADDRLKRRDRMVNEELNSRPMFWELSSVYVIPKYRKQGIGSELVKQVLRRHVITNKRGRDIYALTLAKTVPWYEQFGFKIEEKVPSSMTIEMAVGNVITKLIREKLVCIRTSL</sequence>
<evidence type="ECO:0000256" key="1">
    <source>
        <dbReference type="SAM" id="MobiDB-lite"/>
    </source>
</evidence>
<reference evidence="3 4" key="2">
    <citation type="journal article" date="2008" name="Nature">
        <title>The Phaeodactylum genome reveals the evolutionary history of diatom genomes.</title>
        <authorList>
            <person name="Bowler C."/>
            <person name="Allen A.E."/>
            <person name="Badger J.H."/>
            <person name="Grimwood J."/>
            <person name="Jabbari K."/>
            <person name="Kuo A."/>
            <person name="Maheswari U."/>
            <person name="Martens C."/>
            <person name="Maumus F."/>
            <person name="Otillar R.P."/>
            <person name="Rayko E."/>
            <person name="Salamov A."/>
            <person name="Vandepoele K."/>
            <person name="Beszteri B."/>
            <person name="Gruber A."/>
            <person name="Heijde M."/>
            <person name="Katinka M."/>
            <person name="Mock T."/>
            <person name="Valentin K."/>
            <person name="Verret F."/>
            <person name="Berges J.A."/>
            <person name="Brownlee C."/>
            <person name="Cadoret J.P."/>
            <person name="Chiovitti A."/>
            <person name="Choi C.J."/>
            <person name="Coesel S."/>
            <person name="De Martino A."/>
            <person name="Detter J.C."/>
            <person name="Durkin C."/>
            <person name="Falciatore A."/>
            <person name="Fournet J."/>
            <person name="Haruta M."/>
            <person name="Huysman M.J."/>
            <person name="Jenkins B.D."/>
            <person name="Jiroutova K."/>
            <person name="Jorgensen R.E."/>
            <person name="Joubert Y."/>
            <person name="Kaplan A."/>
            <person name="Kroger N."/>
            <person name="Kroth P.G."/>
            <person name="La Roche J."/>
            <person name="Lindquist E."/>
            <person name="Lommer M."/>
            <person name="Martin-Jezequel V."/>
            <person name="Lopez P.J."/>
            <person name="Lucas S."/>
            <person name="Mangogna M."/>
            <person name="McGinnis K."/>
            <person name="Medlin L.K."/>
            <person name="Montsant A."/>
            <person name="Oudot-Le Secq M.P."/>
            <person name="Napoli C."/>
            <person name="Obornik M."/>
            <person name="Parker M.S."/>
            <person name="Petit J.L."/>
            <person name="Porcel B.M."/>
            <person name="Poulsen N."/>
            <person name="Robison M."/>
            <person name="Rychlewski L."/>
            <person name="Rynearson T.A."/>
            <person name="Schmutz J."/>
            <person name="Shapiro H."/>
            <person name="Siaut M."/>
            <person name="Stanley M."/>
            <person name="Sussman M.R."/>
            <person name="Taylor A.R."/>
            <person name="Vardi A."/>
            <person name="von Dassow P."/>
            <person name="Vyverman W."/>
            <person name="Willis A."/>
            <person name="Wyrwicz L.S."/>
            <person name="Rokhsar D.S."/>
            <person name="Weissenbach J."/>
            <person name="Armbrust E.V."/>
            <person name="Green B.R."/>
            <person name="Van de Peer Y."/>
            <person name="Grigoriev I.V."/>
        </authorList>
    </citation>
    <scope>NUCLEOTIDE SEQUENCE [LARGE SCALE GENOMIC DNA]</scope>
    <source>
        <strain evidence="3 4">CCMP1335</strain>
    </source>
</reference>
<dbReference type="PaxDb" id="35128-Thaps25231"/>
<accession>B8CE00</accession>
<dbReference type="RefSeq" id="XP_002294461.1">
    <property type="nucleotide sequence ID" value="XM_002294425.1"/>
</dbReference>
<evidence type="ECO:0000313" key="4">
    <source>
        <dbReference type="Proteomes" id="UP000001449"/>
    </source>
</evidence>